<dbReference type="SUPFAM" id="SSF47336">
    <property type="entry name" value="ACP-like"/>
    <property type="match status" value="1"/>
</dbReference>
<evidence type="ECO:0000256" key="2">
    <source>
        <dbReference type="ARBA" id="ARBA00022553"/>
    </source>
</evidence>
<dbReference type="InterPro" id="IPR009081">
    <property type="entry name" value="PP-bd_ACP"/>
</dbReference>
<keyword evidence="5" id="KW-1185">Reference proteome</keyword>
<accession>A0A918AF01</accession>
<dbReference type="PROSITE" id="PS50075">
    <property type="entry name" value="CARRIER"/>
    <property type="match status" value="1"/>
</dbReference>
<dbReference type="PROSITE" id="PS00012">
    <property type="entry name" value="PHOSPHOPANTETHEINE"/>
    <property type="match status" value="1"/>
</dbReference>
<evidence type="ECO:0000259" key="3">
    <source>
        <dbReference type="PROSITE" id="PS50075"/>
    </source>
</evidence>
<proteinExistence type="predicted"/>
<organism evidence="4 5">
    <name type="scientific">Nonomuraea glycinis</name>
    <dbReference type="NCBI Taxonomy" id="2047744"/>
    <lineage>
        <taxon>Bacteria</taxon>
        <taxon>Bacillati</taxon>
        <taxon>Actinomycetota</taxon>
        <taxon>Actinomycetes</taxon>
        <taxon>Streptosporangiales</taxon>
        <taxon>Streptosporangiaceae</taxon>
        <taxon>Nonomuraea</taxon>
    </lineage>
</organism>
<evidence type="ECO:0000256" key="1">
    <source>
        <dbReference type="ARBA" id="ARBA00022450"/>
    </source>
</evidence>
<evidence type="ECO:0000313" key="5">
    <source>
        <dbReference type="Proteomes" id="UP000660745"/>
    </source>
</evidence>
<dbReference type="Gene3D" id="1.10.1200.10">
    <property type="entry name" value="ACP-like"/>
    <property type="match status" value="1"/>
</dbReference>
<name>A0A918AF01_9ACTN</name>
<keyword evidence="1" id="KW-0596">Phosphopantetheine</keyword>
<protein>
    <recommendedName>
        <fullName evidence="3">Carrier domain-containing protein</fullName>
    </recommendedName>
</protein>
<dbReference type="InterPro" id="IPR006162">
    <property type="entry name" value="Ppantetheine_attach_site"/>
</dbReference>
<feature type="domain" description="Carrier" evidence="3">
    <location>
        <begin position="1"/>
        <end position="79"/>
    </location>
</feature>
<dbReference type="Proteomes" id="UP000660745">
    <property type="component" value="Unassembled WGS sequence"/>
</dbReference>
<sequence>MFEIPQEFQNILRPHLPFADSGMLAAFDELAGLGLDSMGVVRLLVDIEDAYGVQVPDEILDEATFATVGSLWEAVAPLVPHR</sequence>
<comment type="caution">
    <text evidence="4">The sequence shown here is derived from an EMBL/GenBank/DDBJ whole genome shotgun (WGS) entry which is preliminary data.</text>
</comment>
<reference evidence="4" key="1">
    <citation type="journal article" date="2014" name="Int. J. Syst. Evol. Microbiol.">
        <title>Complete genome sequence of Corynebacterium casei LMG S-19264T (=DSM 44701T), isolated from a smear-ripened cheese.</title>
        <authorList>
            <consortium name="US DOE Joint Genome Institute (JGI-PGF)"/>
            <person name="Walter F."/>
            <person name="Albersmeier A."/>
            <person name="Kalinowski J."/>
            <person name="Ruckert C."/>
        </authorList>
    </citation>
    <scope>NUCLEOTIDE SEQUENCE</scope>
    <source>
        <strain evidence="4">CGMCC 4.7430</strain>
    </source>
</reference>
<keyword evidence="2" id="KW-0597">Phosphoprotein</keyword>
<dbReference type="AlphaFoldDB" id="A0A918AF01"/>
<gene>
    <name evidence="4" type="ORF">GCM10012278_88110</name>
</gene>
<dbReference type="Pfam" id="PF00550">
    <property type="entry name" value="PP-binding"/>
    <property type="match status" value="1"/>
</dbReference>
<dbReference type="EMBL" id="BMNK01000026">
    <property type="protein sequence ID" value="GGP17898.1"/>
    <property type="molecule type" value="Genomic_DNA"/>
</dbReference>
<dbReference type="InterPro" id="IPR036736">
    <property type="entry name" value="ACP-like_sf"/>
</dbReference>
<evidence type="ECO:0000313" key="4">
    <source>
        <dbReference type="EMBL" id="GGP17898.1"/>
    </source>
</evidence>
<reference evidence="4" key="2">
    <citation type="submission" date="2020-09" db="EMBL/GenBank/DDBJ databases">
        <authorList>
            <person name="Sun Q."/>
            <person name="Zhou Y."/>
        </authorList>
    </citation>
    <scope>NUCLEOTIDE SEQUENCE</scope>
    <source>
        <strain evidence="4">CGMCC 4.7430</strain>
    </source>
</reference>